<feature type="compositionally biased region" description="Polar residues" evidence="1">
    <location>
        <begin position="133"/>
        <end position="152"/>
    </location>
</feature>
<evidence type="ECO:0000313" key="3">
    <source>
        <dbReference type="EMBL" id="CAF3840650.1"/>
    </source>
</evidence>
<accession>A0A8S2E478</accession>
<dbReference type="EMBL" id="CAJNOK010008949">
    <property type="protein sequence ID" value="CAF1077085.1"/>
    <property type="molecule type" value="Genomic_DNA"/>
</dbReference>
<feature type="region of interest" description="Disordered" evidence="1">
    <location>
        <begin position="133"/>
        <end position="164"/>
    </location>
</feature>
<dbReference type="Proteomes" id="UP000682733">
    <property type="component" value="Unassembled WGS sequence"/>
</dbReference>
<reference evidence="2" key="1">
    <citation type="submission" date="2021-02" db="EMBL/GenBank/DDBJ databases">
        <authorList>
            <person name="Nowell W R."/>
        </authorList>
    </citation>
    <scope>NUCLEOTIDE SEQUENCE</scope>
</reference>
<dbReference type="AlphaFoldDB" id="A0A8S2E478"/>
<comment type="caution">
    <text evidence="2">The sequence shown here is derived from an EMBL/GenBank/DDBJ whole genome shotgun (WGS) entry which is preliminary data.</text>
</comment>
<proteinExistence type="predicted"/>
<sequence>MENDNFSQDDLKEQLDDPDSALFLALHMYYHEKISQLLKQHKIPDTKNNLYSLAADSVTKNGWLVGVELVKGKILPVKYEPLLTTVIAMISLPPAPQPTPAPTLVDTSWPDTTPLETTTPIKQPETNTLKTTKQIQNQPPKKESTTATVSVSKPTTTAADVPPPVKVTDKDAEVAIVQKCRTTAFLQLQHLMQADELKYIDKTLKEISQDIINRFYREQQRHFQTLFLNV</sequence>
<evidence type="ECO:0000313" key="4">
    <source>
        <dbReference type="Proteomes" id="UP000677228"/>
    </source>
</evidence>
<name>A0A8S2E478_9BILA</name>
<dbReference type="Proteomes" id="UP000677228">
    <property type="component" value="Unassembled WGS sequence"/>
</dbReference>
<gene>
    <name evidence="2" type="ORF">OVA965_LOCUS18180</name>
    <name evidence="3" type="ORF">TMI583_LOCUS18192</name>
</gene>
<protein>
    <submittedName>
        <fullName evidence="2">Uncharacterized protein</fullName>
    </submittedName>
</protein>
<evidence type="ECO:0000256" key="1">
    <source>
        <dbReference type="SAM" id="MobiDB-lite"/>
    </source>
</evidence>
<organism evidence="2 4">
    <name type="scientific">Didymodactylos carnosus</name>
    <dbReference type="NCBI Taxonomy" id="1234261"/>
    <lineage>
        <taxon>Eukaryota</taxon>
        <taxon>Metazoa</taxon>
        <taxon>Spiralia</taxon>
        <taxon>Gnathifera</taxon>
        <taxon>Rotifera</taxon>
        <taxon>Eurotatoria</taxon>
        <taxon>Bdelloidea</taxon>
        <taxon>Philodinida</taxon>
        <taxon>Philodinidae</taxon>
        <taxon>Didymodactylos</taxon>
    </lineage>
</organism>
<dbReference type="EMBL" id="CAJOBA010008966">
    <property type="protein sequence ID" value="CAF3840650.1"/>
    <property type="molecule type" value="Genomic_DNA"/>
</dbReference>
<evidence type="ECO:0000313" key="2">
    <source>
        <dbReference type="EMBL" id="CAF1077085.1"/>
    </source>
</evidence>